<dbReference type="Pfam" id="PF00746">
    <property type="entry name" value="Gram_pos_anchor"/>
    <property type="match status" value="1"/>
</dbReference>
<feature type="region of interest" description="Disordered" evidence="5">
    <location>
        <begin position="94"/>
        <end position="113"/>
    </location>
</feature>
<evidence type="ECO:0000256" key="1">
    <source>
        <dbReference type="ARBA" id="ARBA00022512"/>
    </source>
</evidence>
<keyword evidence="1" id="KW-0134">Cell wall</keyword>
<feature type="compositionally biased region" description="Low complexity" evidence="5">
    <location>
        <begin position="45"/>
        <end position="54"/>
    </location>
</feature>
<proteinExistence type="predicted"/>
<evidence type="ECO:0000256" key="2">
    <source>
        <dbReference type="ARBA" id="ARBA00022525"/>
    </source>
</evidence>
<evidence type="ECO:0000256" key="4">
    <source>
        <dbReference type="ARBA" id="ARBA00023088"/>
    </source>
</evidence>
<name>A0A3F3HGP5_9LACO</name>
<evidence type="ECO:0000259" key="6">
    <source>
        <dbReference type="PROSITE" id="PS50847"/>
    </source>
</evidence>
<dbReference type="PROSITE" id="PS50847">
    <property type="entry name" value="GRAM_POS_ANCHORING"/>
    <property type="match status" value="1"/>
</dbReference>
<feature type="compositionally biased region" description="Low complexity" evidence="5">
    <location>
        <begin position="395"/>
        <end position="414"/>
    </location>
</feature>
<feature type="region of interest" description="Disordered" evidence="5">
    <location>
        <begin position="29"/>
        <end position="87"/>
    </location>
</feature>
<dbReference type="EMBL" id="DF968085">
    <property type="protein sequence ID" value="GAP04799.1"/>
    <property type="molecule type" value="Genomic_DNA"/>
</dbReference>
<dbReference type="InterPro" id="IPR019931">
    <property type="entry name" value="LPXTG_anchor"/>
</dbReference>
<evidence type="ECO:0000256" key="5">
    <source>
        <dbReference type="SAM" id="MobiDB-lite"/>
    </source>
</evidence>
<evidence type="ECO:0000313" key="7">
    <source>
        <dbReference type="EMBL" id="GAP04799.1"/>
    </source>
</evidence>
<feature type="region of interest" description="Disordered" evidence="5">
    <location>
        <begin position="392"/>
        <end position="414"/>
    </location>
</feature>
<keyword evidence="3" id="KW-0732">Signal</keyword>
<gene>
    <name evidence="7" type="ORF">FTRO_0080700</name>
</gene>
<dbReference type="AlphaFoldDB" id="A0A3F3HGP5"/>
<evidence type="ECO:0000256" key="3">
    <source>
        <dbReference type="ARBA" id="ARBA00022729"/>
    </source>
</evidence>
<keyword evidence="2" id="KW-0964">Secreted</keyword>
<feature type="non-terminal residue" evidence="7">
    <location>
        <position position="1"/>
    </location>
</feature>
<protein>
    <submittedName>
        <fullName evidence="7">Cell wall surface anchor family protein</fullName>
    </submittedName>
</protein>
<feature type="domain" description="Gram-positive cocci surface proteins LPxTG" evidence="6">
    <location>
        <begin position="419"/>
        <end position="457"/>
    </location>
</feature>
<dbReference type="RefSeq" id="WP_059394143.1">
    <property type="nucleotide sequence ID" value="NZ_DF968085.1"/>
</dbReference>
<reference evidence="7" key="1">
    <citation type="journal article" date="2015" name="BMC Genomics">
        <title>Comparative genomics of Fructobacillus spp. and Leuconostoc spp. reveals niche-specific evolution of Fructobacillus spp.</title>
        <authorList>
            <person name="Endo A."/>
            <person name="Tanizawa Y."/>
            <person name="Tanaka N."/>
            <person name="Maeno S."/>
            <person name="Kumar H."/>
            <person name="Shiwa Y."/>
            <person name="Okada S."/>
            <person name="Yoshikawa H."/>
            <person name="Dicks L."/>
            <person name="Nakagawa J."/>
            <person name="Arita M."/>
        </authorList>
    </citation>
    <scope>NUCLEOTIDE SEQUENCE [LARGE SCALE GENOMIC DNA]</scope>
    <source>
        <strain evidence="7">F214-1</strain>
    </source>
</reference>
<organism evidence="7">
    <name type="scientific">Fructobacillus tropaeoli</name>
    <dbReference type="NCBI Taxonomy" id="709323"/>
    <lineage>
        <taxon>Bacteria</taxon>
        <taxon>Bacillati</taxon>
        <taxon>Bacillota</taxon>
        <taxon>Bacilli</taxon>
        <taxon>Lactobacillales</taxon>
        <taxon>Lactobacillaceae</taxon>
        <taxon>Fructobacillus</taxon>
    </lineage>
</organism>
<keyword evidence="4" id="KW-0572">Peptidoglycan-anchor</keyword>
<dbReference type="Proteomes" id="UP000064514">
    <property type="component" value="Unassembled WGS sequence"/>
</dbReference>
<accession>A0A3F3HGP5</accession>
<sequence length="457" mass="46800">GTQPTDAQKADPNYMTGYNAAQKAADNGAQAFLNGQAHPDDSTPTGKAAAAAYDAAKKGYTDAAADAQSGKEPTDAQKADPSYMKGYQAYKDSQTGYTGAGTDTKPAADAPQAAQDAYNGAIAGAKDGAAGAPKESDLATKSQAYQDAYNKAYDDAAAGAKAGYQDGSQSGTPTDLTNKSAIYKQAYAAAKAKADAEATAGAADFAQGKSAPTTATAASQYGYDRAKAGFDDANAGKPAQSTDAAYMAGYNAGLKHYTTVNNTAQDDALSGKGRQDANLDDADKAAYDQAYARTIAGLNDGANGAAKAYPDDANYLKGYAAGQAVKALLADKQNNTKTAVDDQASYDLANQAYLQAQDDVKNGRAKAPNNQNPVYVLAYDLAYDQLLKEKEAQGTATSAEPTATTTTDNVTPATKSSVLPATGEETTAANNSGLILGLAASFLGLFAAAKRNKRDEK</sequence>